<name>A0A6L9XYA5_9MICO</name>
<dbReference type="EMBL" id="JAAGWY010000002">
    <property type="protein sequence ID" value="NEN06393.1"/>
    <property type="molecule type" value="Genomic_DNA"/>
</dbReference>
<reference evidence="1 2" key="1">
    <citation type="journal article" date="2014" name="J. Microbiol.">
        <title>Diaminobutyricibacter tongyongensis gen. nov., sp. nov. and Homoserinibacter gongjuensis gen. nov., sp. nov. belong to the family Microbacteriaceae.</title>
        <authorList>
            <person name="Kim S.J."/>
            <person name="Ahn J.H."/>
            <person name="Weon H.Y."/>
            <person name="Hamada M."/>
            <person name="Suzuki K."/>
            <person name="Kwon S.W."/>
        </authorList>
    </citation>
    <scope>NUCLEOTIDE SEQUENCE [LARGE SCALE GENOMIC DNA]</scope>
    <source>
        <strain evidence="1 2">NBRC 108724</strain>
    </source>
</reference>
<protein>
    <submittedName>
        <fullName evidence="1">Uncharacterized protein</fullName>
    </submittedName>
</protein>
<proteinExistence type="predicted"/>
<organism evidence="1 2">
    <name type="scientific">Leifsonia tongyongensis</name>
    <dbReference type="NCBI Taxonomy" id="1268043"/>
    <lineage>
        <taxon>Bacteria</taxon>
        <taxon>Bacillati</taxon>
        <taxon>Actinomycetota</taxon>
        <taxon>Actinomycetes</taxon>
        <taxon>Micrococcales</taxon>
        <taxon>Microbacteriaceae</taxon>
        <taxon>Leifsonia</taxon>
    </lineage>
</organism>
<keyword evidence="2" id="KW-1185">Reference proteome</keyword>
<dbReference type="Proteomes" id="UP000474967">
    <property type="component" value="Unassembled WGS sequence"/>
</dbReference>
<accession>A0A6L9XYA5</accession>
<evidence type="ECO:0000313" key="1">
    <source>
        <dbReference type="EMBL" id="NEN06393.1"/>
    </source>
</evidence>
<sequence length="93" mass="9982">MTTEPAPFVNPALPLEIGATAEWRSPAGTYQLTQVDADTMSVTVAGDPSYEALITRTDEFYDITSNSETGNFTGTAETWDEILATFLGRADAS</sequence>
<dbReference type="AlphaFoldDB" id="A0A6L9XYA5"/>
<evidence type="ECO:0000313" key="2">
    <source>
        <dbReference type="Proteomes" id="UP000474967"/>
    </source>
</evidence>
<gene>
    <name evidence="1" type="ORF">G3T36_10960</name>
</gene>
<dbReference type="RefSeq" id="WP_163289813.1">
    <property type="nucleotide sequence ID" value="NZ_JAAGWY010000002.1"/>
</dbReference>
<comment type="caution">
    <text evidence="1">The sequence shown here is derived from an EMBL/GenBank/DDBJ whole genome shotgun (WGS) entry which is preliminary data.</text>
</comment>